<evidence type="ECO:0000313" key="2">
    <source>
        <dbReference type="Proteomes" id="UP000299102"/>
    </source>
</evidence>
<proteinExistence type="predicted"/>
<name>A0A4C2AFE3_EUMVA</name>
<gene>
    <name evidence="1" type="primary">lva</name>
    <name evidence="1" type="ORF">EVAR_72309_1</name>
</gene>
<comment type="caution">
    <text evidence="1">The sequence shown here is derived from an EMBL/GenBank/DDBJ whole genome shotgun (WGS) entry which is preliminary data.</text>
</comment>
<organism evidence="1 2">
    <name type="scientific">Eumeta variegata</name>
    <name type="common">Bagworm moth</name>
    <name type="synonym">Eumeta japonica</name>
    <dbReference type="NCBI Taxonomy" id="151549"/>
    <lineage>
        <taxon>Eukaryota</taxon>
        <taxon>Metazoa</taxon>
        <taxon>Ecdysozoa</taxon>
        <taxon>Arthropoda</taxon>
        <taxon>Hexapoda</taxon>
        <taxon>Insecta</taxon>
        <taxon>Pterygota</taxon>
        <taxon>Neoptera</taxon>
        <taxon>Endopterygota</taxon>
        <taxon>Lepidoptera</taxon>
        <taxon>Glossata</taxon>
        <taxon>Ditrysia</taxon>
        <taxon>Tineoidea</taxon>
        <taxon>Psychidae</taxon>
        <taxon>Oiketicinae</taxon>
        <taxon>Eumeta</taxon>
    </lineage>
</organism>
<dbReference type="AlphaFoldDB" id="A0A4C2AFE3"/>
<dbReference type="STRING" id="151549.A0A4C2AFE3"/>
<reference evidence="1 2" key="1">
    <citation type="journal article" date="2019" name="Commun. Biol.">
        <title>The bagworm genome reveals a unique fibroin gene that provides high tensile strength.</title>
        <authorList>
            <person name="Kono N."/>
            <person name="Nakamura H."/>
            <person name="Ohtoshi R."/>
            <person name="Tomita M."/>
            <person name="Numata K."/>
            <person name="Arakawa K."/>
        </authorList>
    </citation>
    <scope>NUCLEOTIDE SEQUENCE [LARGE SCALE GENOMIC DNA]</scope>
</reference>
<sequence length="125" mass="14539">MAAFAKQNSQQDLYELQELRMQSMQDKTEIETLKHQIETLSSNHDCELQALHTQIAELDTLRMQVGQNQTDDQVFIDRKQKIDRSIGRKGISYENYQRQNLQLQMAAAAAAEIQTLQFNSRIRLL</sequence>
<accession>A0A4C2AFE3</accession>
<dbReference type="EMBL" id="BGZK01002946">
    <property type="protein sequence ID" value="GBP97517.1"/>
    <property type="molecule type" value="Genomic_DNA"/>
</dbReference>
<dbReference type="Proteomes" id="UP000299102">
    <property type="component" value="Unassembled WGS sequence"/>
</dbReference>
<protein>
    <submittedName>
        <fullName evidence="1">Protein lava lamp</fullName>
    </submittedName>
</protein>
<keyword evidence="2" id="KW-1185">Reference proteome</keyword>
<evidence type="ECO:0000313" key="1">
    <source>
        <dbReference type="EMBL" id="GBP97517.1"/>
    </source>
</evidence>
<dbReference type="OrthoDB" id="2441647at2759"/>